<organism evidence="3 4">
    <name type="scientific">Phytophthora megakarya</name>
    <dbReference type="NCBI Taxonomy" id="4795"/>
    <lineage>
        <taxon>Eukaryota</taxon>
        <taxon>Sar</taxon>
        <taxon>Stramenopiles</taxon>
        <taxon>Oomycota</taxon>
        <taxon>Peronosporomycetes</taxon>
        <taxon>Peronosporales</taxon>
        <taxon>Peronosporaceae</taxon>
        <taxon>Phytophthora</taxon>
    </lineage>
</organism>
<comment type="caution">
    <text evidence="3">The sequence shown here is derived from an EMBL/GenBank/DDBJ whole genome shotgun (WGS) entry which is preliminary data.</text>
</comment>
<dbReference type="GO" id="GO:0006508">
    <property type="term" value="P:proteolysis"/>
    <property type="evidence" value="ECO:0007669"/>
    <property type="project" value="UniProtKB-KW"/>
</dbReference>
<dbReference type="AlphaFoldDB" id="A0A225WV13"/>
<protein>
    <submittedName>
        <fullName evidence="3">Eukaryotic/viral aspartic protease</fullName>
    </submittedName>
</protein>
<evidence type="ECO:0000313" key="3">
    <source>
        <dbReference type="EMBL" id="OWZ20740.1"/>
    </source>
</evidence>
<proteinExistence type="predicted"/>
<dbReference type="InterPro" id="IPR001995">
    <property type="entry name" value="Peptidase_A2_cat"/>
</dbReference>
<reference evidence="4" key="1">
    <citation type="submission" date="2017-03" db="EMBL/GenBank/DDBJ databases">
        <title>Phytopthora megakarya and P. palmivora, two closely related causual agents of cacao black pod achieved similar genome size and gene model numbers by different mechanisms.</title>
        <authorList>
            <person name="Ali S."/>
            <person name="Shao J."/>
            <person name="Larry D.J."/>
            <person name="Kronmiller B."/>
            <person name="Shen D."/>
            <person name="Strem M.D."/>
            <person name="Melnick R.L."/>
            <person name="Guiltinan M.J."/>
            <person name="Tyler B.M."/>
            <person name="Meinhardt L.W."/>
            <person name="Bailey B.A."/>
        </authorList>
    </citation>
    <scope>NUCLEOTIDE SEQUENCE [LARGE SCALE GENOMIC DNA]</scope>
    <source>
        <strain evidence="4">zdho120</strain>
    </source>
</reference>
<dbReference type="PROSITE" id="PS50175">
    <property type="entry name" value="ASP_PROT_RETROV"/>
    <property type="match status" value="1"/>
</dbReference>
<feature type="domain" description="Peptidase A2" evidence="2">
    <location>
        <begin position="68"/>
        <end position="81"/>
    </location>
</feature>
<gene>
    <name evidence="3" type="ORF">PHMEG_0004802</name>
</gene>
<dbReference type="SUPFAM" id="SSF50630">
    <property type="entry name" value="Acid proteases"/>
    <property type="match status" value="1"/>
</dbReference>
<dbReference type="Proteomes" id="UP000198211">
    <property type="component" value="Unassembled WGS sequence"/>
</dbReference>
<keyword evidence="3" id="KW-0645">Protease</keyword>
<evidence type="ECO:0000259" key="2">
    <source>
        <dbReference type="PROSITE" id="PS50175"/>
    </source>
</evidence>
<dbReference type="Gene3D" id="2.40.70.10">
    <property type="entry name" value="Acid Proteases"/>
    <property type="match status" value="1"/>
</dbReference>
<accession>A0A225WV13</accession>
<dbReference type="InterPro" id="IPR021109">
    <property type="entry name" value="Peptidase_aspartic_dom_sf"/>
</dbReference>
<keyword evidence="4" id="KW-1185">Reference proteome</keyword>
<dbReference type="InterPro" id="IPR001969">
    <property type="entry name" value="Aspartic_peptidase_AS"/>
</dbReference>
<sequence length="126" mass="14071">MNNFRCEYKMVRTALTRALRVSVIRYTDEYARETSTDVIDLHPGERDIGNTTLRTSAKIHKNLNNRKVVLLLDTGAEVSILDTTFAREVGCQIDTSVTQDFVGIGDETYFSVGRPCVKVTLAGNIV</sequence>
<evidence type="ECO:0000313" key="4">
    <source>
        <dbReference type="Proteomes" id="UP000198211"/>
    </source>
</evidence>
<keyword evidence="1" id="KW-0378">Hydrolase</keyword>
<dbReference type="GO" id="GO:0004190">
    <property type="term" value="F:aspartic-type endopeptidase activity"/>
    <property type="evidence" value="ECO:0007669"/>
    <property type="project" value="InterPro"/>
</dbReference>
<dbReference type="PROSITE" id="PS00141">
    <property type="entry name" value="ASP_PROTEASE"/>
    <property type="match status" value="1"/>
</dbReference>
<evidence type="ECO:0000256" key="1">
    <source>
        <dbReference type="ARBA" id="ARBA00022801"/>
    </source>
</evidence>
<dbReference type="EMBL" id="NBNE01000294">
    <property type="protein sequence ID" value="OWZ20740.1"/>
    <property type="molecule type" value="Genomic_DNA"/>
</dbReference>
<name>A0A225WV13_9STRA</name>